<dbReference type="Gene3D" id="3.30.565.60">
    <property type="match status" value="1"/>
</dbReference>
<comment type="caution">
    <text evidence="1">The sequence shown here is derived from an EMBL/GenBank/DDBJ whole genome shotgun (WGS) entry which is preliminary data.</text>
</comment>
<reference evidence="1 2" key="1">
    <citation type="submission" date="2013-06" db="EMBL/GenBank/DDBJ databases">
        <authorList>
            <person name="Weinstock G."/>
            <person name="Sodergren E."/>
            <person name="Clifton S."/>
            <person name="Fulton L."/>
            <person name="Fulton B."/>
            <person name="Courtney L."/>
            <person name="Fronick C."/>
            <person name="Harrison M."/>
            <person name="Strong C."/>
            <person name="Farmer C."/>
            <person name="Delahaunty K."/>
            <person name="Markovic C."/>
            <person name="Hall O."/>
            <person name="Minx P."/>
            <person name="Tomlinson C."/>
            <person name="Mitreva M."/>
            <person name="Nelson J."/>
            <person name="Hou S."/>
            <person name="Wollam A."/>
            <person name="Pepin K.H."/>
            <person name="Johnson M."/>
            <person name="Bhonagiri V."/>
            <person name="Nash W.E."/>
            <person name="Warren W."/>
            <person name="Chinwalla A."/>
            <person name="Mardis E.R."/>
            <person name="Wilson R.K."/>
        </authorList>
    </citation>
    <scope>NUCLEOTIDE SEQUENCE [LARGE SCALE GENOMIC DNA]</scope>
    <source>
        <strain evidence="1 2">ATCC 51271</strain>
    </source>
</reference>
<dbReference type="AlphaFoldDB" id="V2Y4L9"/>
<dbReference type="InterPro" id="IPR036388">
    <property type="entry name" value="WH-like_DNA-bd_sf"/>
</dbReference>
<gene>
    <name evidence="1" type="ORF">GCWU0000282_002198</name>
</gene>
<name>V2Y4L9_9FIRM</name>
<sequence>MRPVYVGENPYKGTYKRNHEGDYHATEHEVRGMIRDQNLEGNDGTILEYYIMDDIDKETLRKYRQIFEIRNDGHVWNSLDDKAFLEQLGGYSRDRRTGVEGLTIAGLMMFGTGRAIRERFSNIFMDYREETEVTIDVRWNDRITYDGTWENNLFNFFSKVTPKLTEDLPKPFKLEGIQRIDETPLHKAVREAFVNLIIHADYLMDAGTLKVIKKNKSFEFTNPGILKLPVEDIFRGGNSKPRNSHMQTMLRMVGFGDNAGSGFPTIVAAWDAEGWVKPKLIEDTILNQVTLKLDMVKTESAVQEASAVPKSAEEVPKSTEVENMTEQEKTIFEYVREHEMITTAIACKLLNIKERRAREILSEMCNKNYLKKKGATSNLRYIEMS</sequence>
<proteinExistence type="predicted"/>
<dbReference type="Pfam" id="PF13749">
    <property type="entry name" value="HATPase_c_4"/>
    <property type="match status" value="1"/>
</dbReference>
<dbReference type="Proteomes" id="UP000018227">
    <property type="component" value="Unassembled WGS sequence"/>
</dbReference>
<evidence type="ECO:0000313" key="2">
    <source>
        <dbReference type="Proteomes" id="UP000018227"/>
    </source>
</evidence>
<dbReference type="eggNOG" id="COG2865">
    <property type="taxonomic scope" value="Bacteria"/>
</dbReference>
<dbReference type="EMBL" id="ACIL03000014">
    <property type="protein sequence ID" value="ESL02606.1"/>
    <property type="molecule type" value="Genomic_DNA"/>
</dbReference>
<organism evidence="1 2">
    <name type="scientific">Catonella morbi ATCC 51271</name>
    <dbReference type="NCBI Taxonomy" id="592026"/>
    <lineage>
        <taxon>Bacteria</taxon>
        <taxon>Bacillati</taxon>
        <taxon>Bacillota</taxon>
        <taxon>Clostridia</taxon>
        <taxon>Lachnospirales</taxon>
        <taxon>Lachnospiraceae</taxon>
        <taxon>Catonella</taxon>
    </lineage>
</organism>
<dbReference type="PANTHER" id="PTHR30595">
    <property type="entry name" value="GLPR-RELATED TRANSCRIPTIONAL REPRESSOR"/>
    <property type="match status" value="1"/>
</dbReference>
<evidence type="ECO:0000313" key="1">
    <source>
        <dbReference type="EMBL" id="ESL02606.1"/>
    </source>
</evidence>
<dbReference type="RefSeq" id="WP_023355063.1">
    <property type="nucleotide sequence ID" value="NZ_KI535368.1"/>
</dbReference>
<accession>V2Y4L9</accession>
<dbReference type="InterPro" id="IPR038475">
    <property type="entry name" value="RecG_C_sf"/>
</dbReference>
<dbReference type="HOGENOM" id="CLU_024970_0_1_9"/>
<protein>
    <submittedName>
        <fullName evidence="1">Uncharacterized protein</fullName>
    </submittedName>
</protein>
<dbReference type="Gene3D" id="1.10.10.10">
    <property type="entry name" value="Winged helix-like DNA-binding domain superfamily/Winged helix DNA-binding domain"/>
    <property type="match status" value="1"/>
</dbReference>
<dbReference type="STRING" id="592026.GCWU0000282_002198"/>
<dbReference type="PANTHER" id="PTHR30595:SF6">
    <property type="entry name" value="SCHLAFEN ALBA-2 DOMAIN-CONTAINING PROTEIN"/>
    <property type="match status" value="1"/>
</dbReference>
<keyword evidence="2" id="KW-1185">Reference proteome</keyword>
<dbReference type="OrthoDB" id="9768354at2"/>